<feature type="signal peptide" evidence="1">
    <location>
        <begin position="1"/>
        <end position="21"/>
    </location>
</feature>
<dbReference type="EMBL" id="JACRUN010000001">
    <property type="protein sequence ID" value="MBC5834066.1"/>
    <property type="molecule type" value="Genomic_DNA"/>
</dbReference>
<gene>
    <name evidence="2" type="ORF">H8R27_04130</name>
</gene>
<evidence type="ECO:0000256" key="1">
    <source>
        <dbReference type="SAM" id="SignalP"/>
    </source>
</evidence>
<accession>A0ABR7IWA0</accession>
<comment type="caution">
    <text evidence="2">The sequence shown here is derived from an EMBL/GenBank/DDBJ whole genome shotgun (WGS) entry which is preliminary data.</text>
</comment>
<reference evidence="2 3" key="1">
    <citation type="submission" date="2020-08" db="EMBL/GenBank/DDBJ databases">
        <title>Description of novel Flavobacterium F-408 isolate.</title>
        <authorList>
            <person name="Saticioglu I.B."/>
            <person name="Duman M."/>
            <person name="Altun S."/>
        </authorList>
    </citation>
    <scope>NUCLEOTIDE SEQUENCE [LARGE SCALE GENOMIC DNA]</scope>
    <source>
        <strain evidence="2 3">F-408</strain>
    </source>
</reference>
<sequence length="210" mass="24126">MKNSIILFAALLIISFTSCNKKENTIVKRVTDSISVKSVKKSNKIEYNSSTINEVTANKLKEFISANYLKPEDLKILEPNDRKFSFYEIDLNSDNKVEYFVNLQGNYFRGSGGGTFLLLSNDMKIIDNFTVMNEPIFRSNQKTNGWNDIILIGDYDENGGAKNFLHLKYDKEKRKYPSNPSLIKKIKMAPSGSDFSMWNKEFSMAKVFEF</sequence>
<evidence type="ECO:0008006" key="4">
    <source>
        <dbReference type="Google" id="ProtNLM"/>
    </source>
</evidence>
<protein>
    <recommendedName>
        <fullName evidence="4">Lipoprotein</fullName>
    </recommendedName>
</protein>
<name>A0ABR7IWA0_9FLAO</name>
<keyword evidence="3" id="KW-1185">Reference proteome</keyword>
<dbReference type="PROSITE" id="PS51257">
    <property type="entry name" value="PROKAR_LIPOPROTEIN"/>
    <property type="match status" value="1"/>
</dbReference>
<keyword evidence="1" id="KW-0732">Signal</keyword>
<evidence type="ECO:0000313" key="3">
    <source>
        <dbReference type="Proteomes" id="UP000605990"/>
    </source>
</evidence>
<proteinExistence type="predicted"/>
<feature type="chain" id="PRO_5045635775" description="Lipoprotein" evidence="1">
    <location>
        <begin position="22"/>
        <end position="210"/>
    </location>
</feature>
<evidence type="ECO:0000313" key="2">
    <source>
        <dbReference type="EMBL" id="MBC5834066.1"/>
    </source>
</evidence>
<dbReference type="RefSeq" id="WP_166125281.1">
    <property type="nucleotide sequence ID" value="NZ_JAANOQ010000001.1"/>
</dbReference>
<organism evidence="2 3">
    <name type="scientific">Flavobacterium bernardetii</name>
    <dbReference type="NCBI Taxonomy" id="2813823"/>
    <lineage>
        <taxon>Bacteria</taxon>
        <taxon>Pseudomonadati</taxon>
        <taxon>Bacteroidota</taxon>
        <taxon>Flavobacteriia</taxon>
        <taxon>Flavobacteriales</taxon>
        <taxon>Flavobacteriaceae</taxon>
        <taxon>Flavobacterium</taxon>
    </lineage>
</organism>
<dbReference type="Proteomes" id="UP000605990">
    <property type="component" value="Unassembled WGS sequence"/>
</dbReference>